<gene>
    <name evidence="1" type="ORF">GALL_521200</name>
</gene>
<protein>
    <submittedName>
        <fullName evidence="1">Uncharacterized protein</fullName>
    </submittedName>
</protein>
<proteinExistence type="predicted"/>
<organism evidence="1">
    <name type="scientific">mine drainage metagenome</name>
    <dbReference type="NCBI Taxonomy" id="410659"/>
    <lineage>
        <taxon>unclassified sequences</taxon>
        <taxon>metagenomes</taxon>
        <taxon>ecological metagenomes</taxon>
    </lineage>
</organism>
<dbReference type="AlphaFoldDB" id="A0A1J5PER7"/>
<evidence type="ECO:0000313" key="1">
    <source>
        <dbReference type="EMBL" id="OIQ66311.1"/>
    </source>
</evidence>
<reference evidence="1" key="1">
    <citation type="submission" date="2016-10" db="EMBL/GenBank/DDBJ databases">
        <title>Sequence of Gallionella enrichment culture.</title>
        <authorList>
            <person name="Poehlein A."/>
            <person name="Muehling M."/>
            <person name="Daniel R."/>
        </authorList>
    </citation>
    <scope>NUCLEOTIDE SEQUENCE</scope>
</reference>
<accession>A0A1J5PER7</accession>
<name>A0A1J5PER7_9ZZZZ</name>
<comment type="caution">
    <text evidence="1">The sequence shown here is derived from an EMBL/GenBank/DDBJ whole genome shotgun (WGS) entry which is preliminary data.</text>
</comment>
<sequence length="133" mass="15500">MIEAYSKGPDPAMDLLQERKRELARLDIEYEVEKAEIPILESEEAECRRDMDRALAKMQLASPPRVIELGQELYFGMSEWLNKELSRGDIEARFHRFIQAAKLDLSHPFRSGIWNVIRHPVAGRKKVEIRPNI</sequence>
<dbReference type="EMBL" id="MLJW01006692">
    <property type="protein sequence ID" value="OIQ66311.1"/>
    <property type="molecule type" value="Genomic_DNA"/>
</dbReference>